<evidence type="ECO:0000256" key="6">
    <source>
        <dbReference type="ARBA" id="ARBA00022777"/>
    </source>
</evidence>
<evidence type="ECO:0000256" key="2">
    <source>
        <dbReference type="ARBA" id="ARBA00012438"/>
    </source>
</evidence>
<dbReference type="Pfam" id="PF00512">
    <property type="entry name" value="HisKA"/>
    <property type="match status" value="1"/>
</dbReference>
<dbReference type="Proteomes" id="UP000265816">
    <property type="component" value="Unassembled WGS sequence"/>
</dbReference>
<evidence type="ECO:0000256" key="1">
    <source>
        <dbReference type="ARBA" id="ARBA00000085"/>
    </source>
</evidence>
<feature type="domain" description="Histidine kinase" evidence="10">
    <location>
        <begin position="206"/>
        <end position="413"/>
    </location>
</feature>
<feature type="transmembrane region" description="Helical" evidence="9">
    <location>
        <begin position="66"/>
        <end position="87"/>
    </location>
</feature>
<dbReference type="Pfam" id="PF02518">
    <property type="entry name" value="HATPase_c"/>
    <property type="match status" value="1"/>
</dbReference>
<feature type="transmembrane region" description="Helical" evidence="9">
    <location>
        <begin position="6"/>
        <end position="25"/>
    </location>
</feature>
<dbReference type="GO" id="GO:0005524">
    <property type="term" value="F:ATP binding"/>
    <property type="evidence" value="ECO:0007669"/>
    <property type="project" value="UniProtKB-KW"/>
</dbReference>
<dbReference type="Gene3D" id="3.30.565.10">
    <property type="entry name" value="Histidine kinase-like ATPase, C-terminal domain"/>
    <property type="match status" value="1"/>
</dbReference>
<dbReference type="InterPro" id="IPR036890">
    <property type="entry name" value="HATPase_C_sf"/>
</dbReference>
<evidence type="ECO:0000256" key="9">
    <source>
        <dbReference type="SAM" id="Phobius"/>
    </source>
</evidence>
<organism evidence="11 12">
    <name type="scientific">Mesobacillus zeae</name>
    <dbReference type="NCBI Taxonomy" id="1917180"/>
    <lineage>
        <taxon>Bacteria</taxon>
        <taxon>Bacillati</taxon>
        <taxon>Bacillota</taxon>
        <taxon>Bacilli</taxon>
        <taxon>Bacillales</taxon>
        <taxon>Bacillaceae</taxon>
        <taxon>Mesobacillus</taxon>
    </lineage>
</organism>
<evidence type="ECO:0000256" key="4">
    <source>
        <dbReference type="ARBA" id="ARBA00022679"/>
    </source>
</evidence>
<comment type="caution">
    <text evidence="11">The sequence shown here is derived from an EMBL/GenBank/DDBJ whole genome shotgun (WGS) entry which is preliminary data.</text>
</comment>
<feature type="transmembrane region" description="Helical" evidence="9">
    <location>
        <begin position="129"/>
        <end position="147"/>
    </location>
</feature>
<dbReference type="InterPro" id="IPR003661">
    <property type="entry name" value="HisK_dim/P_dom"/>
</dbReference>
<dbReference type="CDD" id="cd00082">
    <property type="entry name" value="HisKA"/>
    <property type="match status" value="1"/>
</dbReference>
<keyword evidence="9" id="KW-1133">Transmembrane helix</keyword>
<dbReference type="SUPFAM" id="SSF47384">
    <property type="entry name" value="Homodimeric domain of signal transducing histidine kinase"/>
    <property type="match status" value="1"/>
</dbReference>
<evidence type="ECO:0000256" key="8">
    <source>
        <dbReference type="ARBA" id="ARBA00023012"/>
    </source>
</evidence>
<dbReference type="PRINTS" id="PR00344">
    <property type="entry name" value="BCTRLSENSOR"/>
</dbReference>
<sequence>MEITRHFFNILALMMILLFFCLVIFDRKIKFNFSQPKLFIGFVALIWFCIHMAYNPVPEVRCDLRIIPFVIGGLYLKYGYLLAFAVIGIRMLYGLDAGFVETLILYVVFSFVLRWMHPWFLKLKSDYRIRYSILLGMLLGAIIVMCMEFIHTPNEWYDLWFAYLAISPLGIGIISYLIEFVNKNIEIRNRVIKAEKLQAVEQMGAAISHEIRNPLAAASGFVQLLKEAELPPVKREIYLSLVRDELDAAEKVIRDYLTFAKPAIEKQDDFSVIEEVEHVIRVVQPLANQNSVEIATFFTGSGCLRGDRQKFHQVFINVLKNAVEAMPGGGYLTIRVTSNRSDISVIVTDTGMGMTKEQVERLGEPYYSTKGKRGTGLGMMVVYSIVRAMDGTIKVNSEVGKGTTFYFKFPEAASE</sequence>
<keyword evidence="9" id="KW-0812">Transmembrane</keyword>
<dbReference type="PANTHER" id="PTHR43065:SF46">
    <property type="entry name" value="C4-DICARBOXYLATE TRANSPORT SENSOR PROTEIN DCTB"/>
    <property type="match status" value="1"/>
</dbReference>
<dbReference type="SUPFAM" id="SSF55874">
    <property type="entry name" value="ATPase domain of HSP90 chaperone/DNA topoisomerase II/histidine kinase"/>
    <property type="match status" value="1"/>
</dbReference>
<keyword evidence="8" id="KW-0902">Two-component regulatory system</keyword>
<name>A0A398BLM8_9BACI</name>
<keyword evidence="3" id="KW-0597">Phosphoprotein</keyword>
<evidence type="ECO:0000313" key="11">
    <source>
        <dbReference type="EMBL" id="RID88316.1"/>
    </source>
</evidence>
<feature type="transmembrane region" description="Helical" evidence="9">
    <location>
        <begin position="99"/>
        <end position="117"/>
    </location>
</feature>
<dbReference type="EC" id="2.7.13.3" evidence="2"/>
<keyword evidence="9" id="KW-0472">Membrane</keyword>
<evidence type="ECO:0000313" key="12">
    <source>
        <dbReference type="Proteomes" id="UP000265816"/>
    </source>
</evidence>
<evidence type="ECO:0000259" key="10">
    <source>
        <dbReference type="PROSITE" id="PS50109"/>
    </source>
</evidence>
<dbReference type="InterPro" id="IPR003594">
    <property type="entry name" value="HATPase_dom"/>
</dbReference>
<gene>
    <name evidence="11" type="ORF">D1970_02135</name>
</gene>
<keyword evidence="4" id="KW-0808">Transferase</keyword>
<dbReference type="InterPro" id="IPR036097">
    <property type="entry name" value="HisK_dim/P_sf"/>
</dbReference>
<keyword evidence="5" id="KW-0547">Nucleotide-binding</keyword>
<dbReference type="Gene3D" id="1.10.287.130">
    <property type="match status" value="1"/>
</dbReference>
<dbReference type="OrthoDB" id="9815750at2"/>
<dbReference type="EMBL" id="QWVT01000007">
    <property type="protein sequence ID" value="RID88316.1"/>
    <property type="molecule type" value="Genomic_DNA"/>
</dbReference>
<dbReference type="PANTHER" id="PTHR43065">
    <property type="entry name" value="SENSOR HISTIDINE KINASE"/>
    <property type="match status" value="1"/>
</dbReference>
<dbReference type="InterPro" id="IPR005467">
    <property type="entry name" value="His_kinase_dom"/>
</dbReference>
<reference evidence="11 12" key="1">
    <citation type="submission" date="2018-08" db="EMBL/GenBank/DDBJ databases">
        <title>Bacillus jemisoniae sp. nov., Bacillus chryseoplanitiae sp. nov., Bacillus resnikiae sp. nov., and Bacillus frankliniae sp. nov., isolated from Viking spacecraft and associated surfaces.</title>
        <authorList>
            <person name="Seuylemezian A."/>
            <person name="Vaishampayan P."/>
        </authorList>
    </citation>
    <scope>NUCLEOTIDE SEQUENCE [LARGE SCALE GENOMIC DNA]</scope>
    <source>
        <strain evidence="11 12">JJ-247</strain>
    </source>
</reference>
<evidence type="ECO:0000256" key="5">
    <source>
        <dbReference type="ARBA" id="ARBA00022741"/>
    </source>
</evidence>
<keyword evidence="12" id="KW-1185">Reference proteome</keyword>
<dbReference type="GO" id="GO:0000155">
    <property type="term" value="F:phosphorelay sensor kinase activity"/>
    <property type="evidence" value="ECO:0007669"/>
    <property type="project" value="InterPro"/>
</dbReference>
<dbReference type="PROSITE" id="PS50109">
    <property type="entry name" value="HIS_KIN"/>
    <property type="match status" value="1"/>
</dbReference>
<evidence type="ECO:0000256" key="3">
    <source>
        <dbReference type="ARBA" id="ARBA00022553"/>
    </source>
</evidence>
<accession>A0A398BLM8</accession>
<comment type="catalytic activity">
    <reaction evidence="1">
        <text>ATP + protein L-histidine = ADP + protein N-phospho-L-histidine.</text>
        <dbReference type="EC" id="2.7.13.3"/>
    </reaction>
</comment>
<feature type="transmembrane region" description="Helical" evidence="9">
    <location>
        <begin position="159"/>
        <end position="178"/>
    </location>
</feature>
<dbReference type="AlphaFoldDB" id="A0A398BLM8"/>
<dbReference type="InterPro" id="IPR004358">
    <property type="entry name" value="Sig_transdc_His_kin-like_C"/>
</dbReference>
<dbReference type="RefSeq" id="WP_119111234.1">
    <property type="nucleotide sequence ID" value="NZ_CBCSEO010000008.1"/>
</dbReference>
<keyword evidence="6 11" id="KW-0418">Kinase</keyword>
<protein>
    <recommendedName>
        <fullName evidence="2">histidine kinase</fullName>
        <ecNumber evidence="2">2.7.13.3</ecNumber>
    </recommendedName>
</protein>
<dbReference type="SMART" id="SM00387">
    <property type="entry name" value="HATPase_c"/>
    <property type="match status" value="1"/>
</dbReference>
<dbReference type="SMART" id="SM00388">
    <property type="entry name" value="HisKA"/>
    <property type="match status" value="1"/>
</dbReference>
<feature type="transmembrane region" description="Helical" evidence="9">
    <location>
        <begin position="37"/>
        <end position="54"/>
    </location>
</feature>
<keyword evidence="7" id="KW-0067">ATP-binding</keyword>
<proteinExistence type="predicted"/>
<evidence type="ECO:0000256" key="7">
    <source>
        <dbReference type="ARBA" id="ARBA00022840"/>
    </source>
</evidence>